<keyword evidence="2" id="KW-1185">Reference proteome</keyword>
<evidence type="ECO:0000313" key="2">
    <source>
        <dbReference type="Proteomes" id="UP001295794"/>
    </source>
</evidence>
<evidence type="ECO:0000313" key="1">
    <source>
        <dbReference type="EMBL" id="CAK5278275.1"/>
    </source>
</evidence>
<reference evidence="1" key="1">
    <citation type="submission" date="2023-11" db="EMBL/GenBank/DDBJ databases">
        <authorList>
            <person name="De Vega J J."/>
            <person name="De Vega J J."/>
        </authorList>
    </citation>
    <scope>NUCLEOTIDE SEQUENCE</scope>
</reference>
<gene>
    <name evidence="1" type="ORF">MYCIT1_LOCUS27565</name>
</gene>
<comment type="caution">
    <text evidence="1">The sequence shown here is derived from an EMBL/GenBank/DDBJ whole genome shotgun (WGS) entry which is preliminary data.</text>
</comment>
<name>A0AAD2K4F2_9AGAR</name>
<protein>
    <submittedName>
        <fullName evidence="1">Uncharacterized protein</fullName>
    </submittedName>
</protein>
<dbReference type="Proteomes" id="UP001295794">
    <property type="component" value="Unassembled WGS sequence"/>
</dbReference>
<dbReference type="AlphaFoldDB" id="A0AAD2K4F2"/>
<dbReference type="EMBL" id="CAVNYO010000421">
    <property type="protein sequence ID" value="CAK5278275.1"/>
    <property type="molecule type" value="Genomic_DNA"/>
</dbReference>
<proteinExistence type="predicted"/>
<accession>A0AAD2K4F2</accession>
<organism evidence="1 2">
    <name type="scientific">Mycena citricolor</name>
    <dbReference type="NCBI Taxonomy" id="2018698"/>
    <lineage>
        <taxon>Eukaryota</taxon>
        <taxon>Fungi</taxon>
        <taxon>Dikarya</taxon>
        <taxon>Basidiomycota</taxon>
        <taxon>Agaricomycotina</taxon>
        <taxon>Agaricomycetes</taxon>
        <taxon>Agaricomycetidae</taxon>
        <taxon>Agaricales</taxon>
        <taxon>Marasmiineae</taxon>
        <taxon>Mycenaceae</taxon>
        <taxon>Mycena</taxon>
    </lineage>
</organism>
<sequence length="101" mass="11459">MMRSRARRFSGQNKESRRSKLFVGAASMIASRRRTELAALEKHWSYRSQRFSNRRETGPRTEERSVGADIDGEARVNIDAAADLARCVVARHLRARGGIEV</sequence>